<dbReference type="PANTHER" id="PTHR46599:SF3">
    <property type="entry name" value="PIGGYBAC TRANSPOSABLE ELEMENT-DERIVED PROTEIN 4"/>
    <property type="match status" value="1"/>
</dbReference>
<dbReference type="AlphaFoldDB" id="A0AAV8X9Z4"/>
<keyword evidence="4" id="KW-1185">Reference proteome</keyword>
<gene>
    <name evidence="3" type="ORF">NQ314_012670</name>
</gene>
<accession>A0AAV8X9Z4</accession>
<feature type="region of interest" description="Disordered" evidence="1">
    <location>
        <begin position="71"/>
        <end position="95"/>
    </location>
</feature>
<dbReference type="PANTHER" id="PTHR46599">
    <property type="entry name" value="PIGGYBAC TRANSPOSABLE ELEMENT-DERIVED PROTEIN 4"/>
    <property type="match status" value="1"/>
</dbReference>
<organism evidence="3 4">
    <name type="scientific">Rhamnusium bicolor</name>
    <dbReference type="NCBI Taxonomy" id="1586634"/>
    <lineage>
        <taxon>Eukaryota</taxon>
        <taxon>Metazoa</taxon>
        <taxon>Ecdysozoa</taxon>
        <taxon>Arthropoda</taxon>
        <taxon>Hexapoda</taxon>
        <taxon>Insecta</taxon>
        <taxon>Pterygota</taxon>
        <taxon>Neoptera</taxon>
        <taxon>Endopterygota</taxon>
        <taxon>Coleoptera</taxon>
        <taxon>Polyphaga</taxon>
        <taxon>Cucujiformia</taxon>
        <taxon>Chrysomeloidea</taxon>
        <taxon>Cerambycidae</taxon>
        <taxon>Lepturinae</taxon>
        <taxon>Rhagiini</taxon>
        <taxon>Rhamnusium</taxon>
    </lineage>
</organism>
<name>A0AAV8X9Z4_9CUCU</name>
<reference evidence="3" key="1">
    <citation type="journal article" date="2023" name="Insect Mol. Biol.">
        <title>Genome sequencing provides insights into the evolution of gene families encoding plant cell wall-degrading enzymes in longhorned beetles.</title>
        <authorList>
            <person name="Shin N.R."/>
            <person name="Okamura Y."/>
            <person name="Kirsch R."/>
            <person name="Pauchet Y."/>
        </authorList>
    </citation>
    <scope>NUCLEOTIDE SEQUENCE</scope>
    <source>
        <strain evidence="3">RBIC_L_NR</strain>
    </source>
</reference>
<comment type="caution">
    <text evidence="3">The sequence shown here is derived from an EMBL/GenBank/DDBJ whole genome shotgun (WGS) entry which is preliminary data.</text>
</comment>
<evidence type="ECO:0000256" key="1">
    <source>
        <dbReference type="SAM" id="MobiDB-lite"/>
    </source>
</evidence>
<evidence type="ECO:0000259" key="2">
    <source>
        <dbReference type="Pfam" id="PF13843"/>
    </source>
</evidence>
<dbReference type="InterPro" id="IPR029526">
    <property type="entry name" value="PGBD"/>
</dbReference>
<evidence type="ECO:0000313" key="3">
    <source>
        <dbReference type="EMBL" id="KAJ8935744.1"/>
    </source>
</evidence>
<evidence type="ECO:0000313" key="4">
    <source>
        <dbReference type="Proteomes" id="UP001162156"/>
    </source>
</evidence>
<dbReference type="Proteomes" id="UP001162156">
    <property type="component" value="Unassembled WGS sequence"/>
</dbReference>
<sequence>MLGQLCSPNGYNHNIEVYKGRQHDNSELPKLQSLVFRLIDPVLDKGHHLIMNNYYNNIGLSKRLLLRKTHSTGTLRPNRKENPKSITSKKLKKGEHVWQKKRHVSKWKDKREVLCIMTKFHPTMVEVSYGKISKKTQGSS</sequence>
<protein>
    <recommendedName>
        <fullName evidence="2">PiggyBac transposable element-derived protein domain-containing protein</fullName>
    </recommendedName>
</protein>
<dbReference type="Pfam" id="PF13843">
    <property type="entry name" value="DDE_Tnp_1_7"/>
    <property type="match status" value="1"/>
</dbReference>
<feature type="domain" description="PiggyBac transposable element-derived protein" evidence="2">
    <location>
        <begin position="5"/>
        <end position="123"/>
    </location>
</feature>
<proteinExistence type="predicted"/>
<dbReference type="EMBL" id="JANEYF010003523">
    <property type="protein sequence ID" value="KAJ8935744.1"/>
    <property type="molecule type" value="Genomic_DNA"/>
</dbReference>